<name>A0A1G9DPZ6_9BACL</name>
<feature type="transmembrane region" description="Helical" evidence="8">
    <location>
        <begin position="230"/>
        <end position="251"/>
    </location>
</feature>
<dbReference type="PROSITE" id="PS50929">
    <property type="entry name" value="ABC_TM1F"/>
    <property type="match status" value="1"/>
</dbReference>
<evidence type="ECO:0000259" key="10">
    <source>
        <dbReference type="PROSITE" id="PS50929"/>
    </source>
</evidence>
<evidence type="ECO:0000259" key="9">
    <source>
        <dbReference type="PROSITE" id="PS50893"/>
    </source>
</evidence>
<evidence type="ECO:0000313" key="11">
    <source>
        <dbReference type="EMBL" id="SDK65885.1"/>
    </source>
</evidence>
<dbReference type="GO" id="GO:0005524">
    <property type="term" value="F:ATP binding"/>
    <property type="evidence" value="ECO:0007669"/>
    <property type="project" value="UniProtKB-KW"/>
</dbReference>
<keyword evidence="3" id="KW-0547">Nucleotide-binding</keyword>
<evidence type="ECO:0000256" key="1">
    <source>
        <dbReference type="ARBA" id="ARBA00004651"/>
    </source>
</evidence>
<gene>
    <name evidence="11" type="ORF">SAMN05216216_10695</name>
</gene>
<dbReference type="Pfam" id="PF00005">
    <property type="entry name" value="ABC_tran"/>
    <property type="match status" value="1"/>
</dbReference>
<dbReference type="SUPFAM" id="SSF52540">
    <property type="entry name" value="P-loop containing nucleoside triphosphate hydrolases"/>
    <property type="match status" value="1"/>
</dbReference>
<dbReference type="GO" id="GO:0005886">
    <property type="term" value="C:plasma membrane"/>
    <property type="evidence" value="ECO:0007669"/>
    <property type="project" value="UniProtKB-SubCell"/>
</dbReference>
<dbReference type="Proteomes" id="UP000199008">
    <property type="component" value="Unassembled WGS sequence"/>
</dbReference>
<evidence type="ECO:0000256" key="4">
    <source>
        <dbReference type="ARBA" id="ARBA00022840"/>
    </source>
</evidence>
<comment type="subcellular location">
    <subcellularLocation>
        <location evidence="1">Cell membrane</location>
        <topology evidence="1">Multi-pass membrane protein</topology>
    </subcellularLocation>
</comment>
<dbReference type="InterPro" id="IPR027417">
    <property type="entry name" value="P-loop_NTPase"/>
</dbReference>
<dbReference type="SUPFAM" id="SSF90123">
    <property type="entry name" value="ABC transporter transmembrane region"/>
    <property type="match status" value="1"/>
</dbReference>
<evidence type="ECO:0000256" key="7">
    <source>
        <dbReference type="SAM" id="MobiDB-lite"/>
    </source>
</evidence>
<evidence type="ECO:0000256" key="5">
    <source>
        <dbReference type="ARBA" id="ARBA00022989"/>
    </source>
</evidence>
<dbReference type="PANTHER" id="PTHR24221:SF654">
    <property type="entry name" value="ATP-BINDING CASSETTE SUB-FAMILY B MEMBER 6"/>
    <property type="match status" value="1"/>
</dbReference>
<dbReference type="GO" id="GO:0140359">
    <property type="term" value="F:ABC-type transporter activity"/>
    <property type="evidence" value="ECO:0007669"/>
    <property type="project" value="InterPro"/>
</dbReference>
<evidence type="ECO:0000313" key="12">
    <source>
        <dbReference type="Proteomes" id="UP000199008"/>
    </source>
</evidence>
<dbReference type="GO" id="GO:0016887">
    <property type="term" value="F:ATP hydrolysis activity"/>
    <property type="evidence" value="ECO:0007669"/>
    <property type="project" value="InterPro"/>
</dbReference>
<dbReference type="AlphaFoldDB" id="A0A1G9DPZ6"/>
<evidence type="ECO:0000256" key="2">
    <source>
        <dbReference type="ARBA" id="ARBA00022692"/>
    </source>
</evidence>
<feature type="domain" description="ABC transporter" evidence="9">
    <location>
        <begin position="311"/>
        <end position="513"/>
    </location>
</feature>
<feature type="transmembrane region" description="Helical" evidence="8">
    <location>
        <begin position="43"/>
        <end position="61"/>
    </location>
</feature>
<evidence type="ECO:0000256" key="8">
    <source>
        <dbReference type="SAM" id="Phobius"/>
    </source>
</evidence>
<protein>
    <submittedName>
        <fullName evidence="11">ATP-binding cassette, subfamily C, CydC</fullName>
    </submittedName>
</protein>
<feature type="region of interest" description="Disordered" evidence="7">
    <location>
        <begin position="288"/>
        <end position="310"/>
    </location>
</feature>
<dbReference type="PROSITE" id="PS50893">
    <property type="entry name" value="ABC_TRANSPORTER_2"/>
    <property type="match status" value="1"/>
</dbReference>
<keyword evidence="4 11" id="KW-0067">ATP-binding</keyword>
<feature type="transmembrane region" description="Helical" evidence="8">
    <location>
        <begin position="12"/>
        <end position="37"/>
    </location>
</feature>
<dbReference type="PANTHER" id="PTHR24221">
    <property type="entry name" value="ATP-BINDING CASSETTE SUB-FAMILY B"/>
    <property type="match status" value="1"/>
</dbReference>
<keyword evidence="6 8" id="KW-0472">Membrane</keyword>
<organism evidence="11 12">
    <name type="scientific">Lacicoccus qingdaonensis</name>
    <dbReference type="NCBI Taxonomy" id="576118"/>
    <lineage>
        <taxon>Bacteria</taxon>
        <taxon>Bacillati</taxon>
        <taxon>Bacillota</taxon>
        <taxon>Bacilli</taxon>
        <taxon>Bacillales</taxon>
        <taxon>Salinicoccaceae</taxon>
        <taxon>Lacicoccus</taxon>
    </lineage>
</organism>
<dbReference type="Gene3D" id="1.20.1560.10">
    <property type="entry name" value="ABC transporter type 1, transmembrane domain"/>
    <property type="match status" value="1"/>
</dbReference>
<proteinExistence type="predicted"/>
<feature type="transmembrane region" description="Helical" evidence="8">
    <location>
        <begin position="118"/>
        <end position="139"/>
    </location>
</feature>
<dbReference type="EMBL" id="FNFY01000006">
    <property type="protein sequence ID" value="SDK65885.1"/>
    <property type="molecule type" value="Genomic_DNA"/>
</dbReference>
<feature type="transmembrane region" description="Helical" evidence="8">
    <location>
        <begin position="145"/>
        <end position="166"/>
    </location>
</feature>
<feature type="transmembrane region" description="Helical" evidence="8">
    <location>
        <begin position="257"/>
        <end position="277"/>
    </location>
</feature>
<keyword evidence="5 8" id="KW-1133">Transmembrane helix</keyword>
<dbReference type="InterPro" id="IPR039421">
    <property type="entry name" value="Type_1_exporter"/>
</dbReference>
<dbReference type="InterPro" id="IPR011527">
    <property type="entry name" value="ABC1_TM_dom"/>
</dbReference>
<feature type="domain" description="ABC transmembrane type-1" evidence="10">
    <location>
        <begin position="14"/>
        <end position="288"/>
    </location>
</feature>
<dbReference type="InterPro" id="IPR003439">
    <property type="entry name" value="ABC_transporter-like_ATP-bd"/>
</dbReference>
<dbReference type="STRING" id="576118.SAMN05216216_10695"/>
<evidence type="ECO:0000256" key="6">
    <source>
        <dbReference type="ARBA" id="ARBA00023136"/>
    </source>
</evidence>
<dbReference type="InterPro" id="IPR036640">
    <property type="entry name" value="ABC1_TM_sf"/>
</dbReference>
<accession>A0A1G9DPZ6</accession>
<reference evidence="12" key="1">
    <citation type="submission" date="2016-10" db="EMBL/GenBank/DDBJ databases">
        <authorList>
            <person name="Varghese N."/>
            <person name="Submissions S."/>
        </authorList>
    </citation>
    <scope>NUCLEOTIDE SEQUENCE [LARGE SCALE GENOMIC DNA]</scope>
    <source>
        <strain evidence="12">CGMCC 1.8895</strain>
    </source>
</reference>
<evidence type="ECO:0000256" key="3">
    <source>
        <dbReference type="ARBA" id="ARBA00022741"/>
    </source>
</evidence>
<keyword evidence="2 8" id="KW-0812">Transmembrane</keyword>
<keyword evidence="12" id="KW-1185">Reference proteome</keyword>
<dbReference type="Gene3D" id="3.40.50.300">
    <property type="entry name" value="P-loop containing nucleotide triphosphate hydrolases"/>
    <property type="match status" value="1"/>
</dbReference>
<sequence length="518" mass="59575">MEYLKNEKKHVFYSILLGVIGSLIGISIFGLSGYMISLSYFEPPIFVILLIISMIKLFGMTKGGLKYLERLLSHNSTFKLISRMRTRYFESTLFDDRDRHNVRFIQTLSRHFEDIENYYITIIYPYVVALLMSIVLILLSALLNTAMVVITLFVTLLMLGVLPFVFSRWDDKIDAEYDRLDTSAFLKTYQFIHGYTDLFIDGKNKDVKESIDNKLKSISRNKNRGSFKDSMIDFLSGMVQLAIITAVIILMQDDHIFLIPMLILLVISFFEVLTPVVDPASQYSNTKQKVGHIESEASNTGSEPEESEPDLTLKNVSYKYPAGAYEALSDVSITVADGQKHAIIGSSGSGKTTLLNRLIEKKDMGVMPQYLDFYNASIRDNLTMFGHFKISDEAIKSLLAEFELEHFAPDDFVYYTGQLSGGEQKRLHFIRMIIEDEDWWILDEPSAKLNKELQEKVWQSILDRQTVIVSTHDLSYIHEFERIHFIENGRIIESGAYEDLMERRGAVHEAVKRFRDYL</sequence>
<dbReference type="InterPro" id="IPR003593">
    <property type="entry name" value="AAA+_ATPase"/>
</dbReference>
<dbReference type="SMART" id="SM00382">
    <property type="entry name" value="AAA"/>
    <property type="match status" value="1"/>
</dbReference>